<dbReference type="Gene3D" id="1.10.8.1080">
    <property type="match status" value="1"/>
</dbReference>
<dbReference type="FunFam" id="3.40.50.10490:FF:000014">
    <property type="entry name" value="N-acetylmuramic acid 6-phosphate etherase"/>
    <property type="match status" value="1"/>
</dbReference>
<evidence type="ECO:0000256" key="1">
    <source>
        <dbReference type="ARBA" id="ARBA00011738"/>
    </source>
</evidence>
<keyword evidence="15" id="KW-1185">Reference proteome</keyword>
<comment type="pathway">
    <text evidence="12">Amino-sugar metabolism; N-acetylmuramate degradation.</text>
</comment>
<dbReference type="STRING" id="1314751.GCA_001591425_04616"/>
<dbReference type="Proteomes" id="UP000215224">
    <property type="component" value="Chromosome"/>
</dbReference>
<dbReference type="Pfam" id="PF22645">
    <property type="entry name" value="GKRP_SIS_N"/>
    <property type="match status" value="1"/>
</dbReference>
<proteinExistence type="inferred from homology"/>
<dbReference type="EC" id="4.2.1.126" evidence="8 12"/>
<feature type="active site" evidence="12">
    <location>
        <position position="117"/>
    </location>
</feature>
<evidence type="ECO:0000256" key="2">
    <source>
        <dbReference type="ARBA" id="ARBA00023239"/>
    </source>
</evidence>
<evidence type="ECO:0000256" key="8">
    <source>
        <dbReference type="ARBA" id="ARBA00067056"/>
    </source>
</evidence>
<keyword evidence="2 12" id="KW-0456">Lyase</keyword>
<dbReference type="NCBIfam" id="NF003915">
    <property type="entry name" value="PRK05441.1"/>
    <property type="match status" value="1"/>
</dbReference>
<evidence type="ECO:0000256" key="3">
    <source>
        <dbReference type="ARBA" id="ARBA00023277"/>
    </source>
</evidence>
<evidence type="ECO:0000259" key="13">
    <source>
        <dbReference type="PROSITE" id="PS51464"/>
    </source>
</evidence>
<dbReference type="KEGG" id="bcoh:BC6307_17295"/>
<comment type="miscellaneous">
    <text evidence="12">A lyase-type mechanism (elimination/hydration) is suggested for the cleavage of the lactyl ether bond of MurNAc 6-phosphate, with the formation of an alpha,beta-unsaturated aldehyde intermediate with (E)-stereochemistry, followed by the syn addition of water to give product.</text>
</comment>
<dbReference type="GO" id="GO:0016835">
    <property type="term" value="F:carbon-oxygen lyase activity"/>
    <property type="evidence" value="ECO:0007669"/>
    <property type="project" value="UniProtKB-UniRule"/>
</dbReference>
<dbReference type="CDD" id="cd05007">
    <property type="entry name" value="SIS_Etherase"/>
    <property type="match status" value="1"/>
</dbReference>
<dbReference type="GO" id="GO:0016803">
    <property type="term" value="F:ether hydrolase activity"/>
    <property type="evidence" value="ECO:0007669"/>
    <property type="project" value="TreeGrafter"/>
</dbReference>
<feature type="active site" description="Proton donor" evidence="12">
    <location>
        <position position="86"/>
    </location>
</feature>
<dbReference type="HAMAP" id="MF_00068">
    <property type="entry name" value="MurQ"/>
    <property type="match status" value="1"/>
</dbReference>
<dbReference type="PROSITE" id="PS51464">
    <property type="entry name" value="SIS"/>
    <property type="match status" value="1"/>
</dbReference>
<dbReference type="InterPro" id="IPR005488">
    <property type="entry name" value="Etherase_MurQ"/>
</dbReference>
<keyword evidence="3 12" id="KW-0119">Carbohydrate metabolism</keyword>
<dbReference type="NCBIfam" id="NF009222">
    <property type="entry name" value="PRK12570.1"/>
    <property type="match status" value="1"/>
</dbReference>
<dbReference type="PROSITE" id="PS01272">
    <property type="entry name" value="GCKR"/>
    <property type="match status" value="1"/>
</dbReference>
<dbReference type="PANTHER" id="PTHR10088:SF4">
    <property type="entry name" value="GLUCOKINASE REGULATORY PROTEIN"/>
    <property type="match status" value="1"/>
</dbReference>
<dbReference type="Gene3D" id="3.40.50.10490">
    <property type="entry name" value="Glucose-6-phosphate isomerase like protein, domain 1"/>
    <property type="match status" value="1"/>
</dbReference>
<dbReference type="PANTHER" id="PTHR10088">
    <property type="entry name" value="GLUCOKINASE REGULATORY PROTEIN"/>
    <property type="match status" value="1"/>
</dbReference>
<dbReference type="AlphaFoldDB" id="A0A223KTZ8"/>
<dbReference type="EMBL" id="CP018866">
    <property type="protein sequence ID" value="AST92916.1"/>
    <property type="molecule type" value="Genomic_DNA"/>
</dbReference>
<dbReference type="FunFam" id="1.10.8.1080:FF:000001">
    <property type="entry name" value="N-acetylmuramic acid 6-phosphate etherase"/>
    <property type="match status" value="1"/>
</dbReference>
<comment type="catalytic activity">
    <reaction evidence="4 12">
        <text>N-acetyl-D-muramate 6-phosphate + H2O = N-acetyl-D-glucosamine 6-phosphate + (R)-lactate</text>
        <dbReference type="Rhea" id="RHEA:26410"/>
        <dbReference type="ChEBI" id="CHEBI:15377"/>
        <dbReference type="ChEBI" id="CHEBI:16004"/>
        <dbReference type="ChEBI" id="CHEBI:57513"/>
        <dbReference type="ChEBI" id="CHEBI:58722"/>
        <dbReference type="EC" id="4.2.1.126"/>
    </reaction>
</comment>
<dbReference type="SUPFAM" id="SSF53697">
    <property type="entry name" value="SIS domain"/>
    <property type="match status" value="1"/>
</dbReference>
<evidence type="ECO:0000313" key="14">
    <source>
        <dbReference type="EMBL" id="AST92916.1"/>
    </source>
</evidence>
<evidence type="ECO:0000256" key="12">
    <source>
        <dbReference type="HAMAP-Rule" id="MF_00068"/>
    </source>
</evidence>
<dbReference type="GO" id="GO:0097367">
    <property type="term" value="F:carbohydrate derivative binding"/>
    <property type="evidence" value="ECO:0007669"/>
    <property type="project" value="InterPro"/>
</dbReference>
<evidence type="ECO:0000256" key="6">
    <source>
        <dbReference type="ARBA" id="ARBA00060672"/>
    </source>
</evidence>
<evidence type="ECO:0000256" key="10">
    <source>
        <dbReference type="ARBA" id="ARBA00077905"/>
    </source>
</evidence>
<dbReference type="UniPathway" id="UPA00342"/>
<dbReference type="NCBIfam" id="TIGR00274">
    <property type="entry name" value="N-acetylmuramic acid 6-phosphate etherase"/>
    <property type="match status" value="1"/>
</dbReference>
<comment type="pathway">
    <text evidence="6">Cell wall biogenesis.</text>
</comment>
<dbReference type="GO" id="GO:0009254">
    <property type="term" value="P:peptidoglycan turnover"/>
    <property type="evidence" value="ECO:0007669"/>
    <property type="project" value="TreeGrafter"/>
</dbReference>
<comment type="similarity">
    <text evidence="7 12">Belongs to the GCKR-like family. MurNAc-6-P etherase subfamily.</text>
</comment>
<comment type="function">
    <text evidence="12">Specifically catalyzes the cleavage of the D-lactyl ether substituent of MurNAc 6-phosphate, producing GlcNAc 6-phosphate and D-lactate.</text>
</comment>
<gene>
    <name evidence="12" type="primary">murQ</name>
    <name evidence="14" type="ORF">BC6307_17295</name>
</gene>
<evidence type="ECO:0000256" key="11">
    <source>
        <dbReference type="ARBA" id="ARBA00084049"/>
    </source>
</evidence>
<evidence type="ECO:0000313" key="15">
    <source>
        <dbReference type="Proteomes" id="UP000215224"/>
    </source>
</evidence>
<dbReference type="GO" id="GO:0097173">
    <property type="term" value="P:N-acetylmuramic acid catabolic process"/>
    <property type="evidence" value="ECO:0007669"/>
    <property type="project" value="UniProtKB-UniPathway"/>
</dbReference>
<comment type="subunit">
    <text evidence="1 12">Homodimer.</text>
</comment>
<dbReference type="GO" id="GO:0046348">
    <property type="term" value="P:amino sugar catabolic process"/>
    <property type="evidence" value="ECO:0007669"/>
    <property type="project" value="InterPro"/>
</dbReference>
<evidence type="ECO:0000256" key="5">
    <source>
        <dbReference type="ARBA" id="ARBA00060595"/>
    </source>
</evidence>
<accession>A0A223KTZ8</accession>
<evidence type="ECO:0000256" key="9">
    <source>
        <dbReference type="ARBA" id="ARBA00070061"/>
    </source>
</evidence>
<feature type="domain" description="SIS" evidence="13">
    <location>
        <begin position="58"/>
        <end position="221"/>
    </location>
</feature>
<evidence type="ECO:0000256" key="7">
    <source>
        <dbReference type="ARBA" id="ARBA00061234"/>
    </source>
</evidence>
<name>A0A223KTZ8_9BACI</name>
<protein>
    <recommendedName>
        <fullName evidence="9 12">N-acetylmuramic acid 6-phosphate etherase</fullName>
        <shortName evidence="12">MurNAc-6-P etherase</shortName>
        <ecNumber evidence="8 12">4.2.1.126</ecNumber>
    </recommendedName>
    <alternativeName>
        <fullName evidence="11 12">N-acetylmuramic acid 6-phosphate hydrolase</fullName>
    </alternativeName>
    <alternativeName>
        <fullName evidence="10 12">N-acetylmuramic acid 6-phosphate lyase</fullName>
    </alternativeName>
</protein>
<reference evidence="14 15" key="1">
    <citation type="submission" date="2016-12" db="EMBL/GenBank/DDBJ databases">
        <title>The whole genome sequencing and assembly of Bacillus cohnii DSM 6307T strain.</title>
        <authorList>
            <person name="Lee Y.-J."/>
            <person name="Yi H."/>
            <person name="Bahn Y.-S."/>
            <person name="Kim J.F."/>
            <person name="Lee D.-W."/>
        </authorList>
    </citation>
    <scope>NUCLEOTIDE SEQUENCE [LARGE SCALE GENOMIC DNA]</scope>
    <source>
        <strain evidence="14 15">DSM 6307</strain>
    </source>
</reference>
<evidence type="ECO:0000256" key="4">
    <source>
        <dbReference type="ARBA" id="ARBA00051747"/>
    </source>
</evidence>
<dbReference type="InterPro" id="IPR005486">
    <property type="entry name" value="Glucokinase_regulatory_CS"/>
</dbReference>
<dbReference type="InterPro" id="IPR001347">
    <property type="entry name" value="SIS_dom"/>
</dbReference>
<organism evidence="14 15">
    <name type="scientific">Sutcliffiella cohnii</name>
    <dbReference type="NCBI Taxonomy" id="33932"/>
    <lineage>
        <taxon>Bacteria</taxon>
        <taxon>Bacillati</taxon>
        <taxon>Bacillota</taxon>
        <taxon>Bacilli</taxon>
        <taxon>Bacillales</taxon>
        <taxon>Bacillaceae</taxon>
        <taxon>Sutcliffiella</taxon>
    </lineage>
</organism>
<dbReference type="RefSeq" id="WP_094366157.1">
    <property type="nucleotide sequence ID" value="NZ_CP018866.1"/>
</dbReference>
<dbReference type="InterPro" id="IPR046348">
    <property type="entry name" value="SIS_dom_sf"/>
</dbReference>
<sequence>MGVENLQSIITEQQNRKTLQIDRQSTEEILSIINEEDQTVPHHIKKEIGSISAVVDQVVAAFENGGRLFYIGAGTSGRIGILDASECPPTYGTPPEMVQAIIAGGEEAIFRAVEGAEDNEQLGADDIEKYKITKKDVVIGITASGRAPYVLGALKKAKAIGATTVSFTCAKKTILNEVADYKINIEVGPEVITGSTRMKAGTTQKLVLNMITTSSMIKIGKVYQNLMVDVQPLNKKLVDRAKRIIQNVTGCTMEEASKLFEQSNGNPKLAIIMYSCDVDVQTAINLLNSSHGFVYKAIKAYNNNIN</sequence>
<dbReference type="InterPro" id="IPR040190">
    <property type="entry name" value="MURQ/GCKR"/>
</dbReference>
<comment type="pathway">
    <text evidence="5">Amino-sugar metabolism; 1,6-anhydro-N-acetylmuramate degradation.</text>
</comment>